<dbReference type="Gene3D" id="1.20.1640.10">
    <property type="entry name" value="Multidrug efflux transporter AcrB transmembrane domain"/>
    <property type="match status" value="2"/>
</dbReference>
<dbReference type="Gene3D" id="3.30.70.1320">
    <property type="entry name" value="Multidrug efflux transporter AcrB pore domain like"/>
    <property type="match status" value="1"/>
</dbReference>
<keyword evidence="10" id="KW-1185">Reference proteome</keyword>
<feature type="transmembrane region" description="Helical" evidence="8">
    <location>
        <begin position="463"/>
        <end position="490"/>
    </location>
</feature>
<dbReference type="PANTHER" id="PTHR32063:SF21">
    <property type="entry name" value="MULTIDRUG RESISTANCE PROTEIN MDTB"/>
    <property type="match status" value="1"/>
</dbReference>
<organism evidence="9 10">
    <name type="scientific">Acinetobacter rudis CIP 110305</name>
    <dbReference type="NCBI Taxonomy" id="421052"/>
    <lineage>
        <taxon>Bacteria</taxon>
        <taxon>Pseudomonadati</taxon>
        <taxon>Pseudomonadota</taxon>
        <taxon>Gammaproteobacteria</taxon>
        <taxon>Moraxellales</taxon>
        <taxon>Moraxellaceae</taxon>
        <taxon>Acinetobacter</taxon>
    </lineage>
</organism>
<dbReference type="PATRIC" id="fig|421052.3.peg.1581"/>
<feature type="transmembrane region" description="Helical" evidence="8">
    <location>
        <begin position="431"/>
        <end position="451"/>
    </location>
</feature>
<dbReference type="Gene3D" id="3.30.2090.10">
    <property type="entry name" value="Multidrug efflux transporter AcrB TolC docking domain, DN and DC subdomains"/>
    <property type="match status" value="2"/>
</dbReference>
<comment type="caution">
    <text evidence="9">The sequence shown here is derived from an EMBL/GenBank/DDBJ whole genome shotgun (WGS) entry which is preliminary data.</text>
</comment>
<dbReference type="Pfam" id="PF00873">
    <property type="entry name" value="ACR_tran"/>
    <property type="match status" value="1"/>
</dbReference>
<name>S3N3D6_9GAMM</name>
<dbReference type="Gene3D" id="3.30.70.1430">
    <property type="entry name" value="Multidrug efflux transporter AcrB pore domain"/>
    <property type="match status" value="2"/>
</dbReference>
<dbReference type="RefSeq" id="WP_016656032.1">
    <property type="nucleotide sequence ID" value="NZ_KE340353.1"/>
</dbReference>
<evidence type="ECO:0000256" key="2">
    <source>
        <dbReference type="ARBA" id="ARBA00022448"/>
    </source>
</evidence>
<dbReference type="SUPFAM" id="SSF82866">
    <property type="entry name" value="Multidrug efflux transporter AcrB transmembrane domain"/>
    <property type="match status" value="2"/>
</dbReference>
<dbReference type="SUPFAM" id="SSF82693">
    <property type="entry name" value="Multidrug efflux transporter AcrB pore domain, PN1, PN2, PC1 and PC2 subdomains"/>
    <property type="match status" value="3"/>
</dbReference>
<evidence type="ECO:0000256" key="8">
    <source>
        <dbReference type="SAM" id="Phobius"/>
    </source>
</evidence>
<keyword evidence="3" id="KW-1003">Cell membrane</keyword>
<dbReference type="eggNOG" id="COG0841">
    <property type="taxonomic scope" value="Bacteria"/>
</dbReference>
<feature type="transmembrane region" description="Helical" evidence="8">
    <location>
        <begin position="360"/>
        <end position="381"/>
    </location>
</feature>
<dbReference type="OrthoDB" id="9757904at2"/>
<reference evidence="9 10" key="1">
    <citation type="submission" date="2013-06" db="EMBL/GenBank/DDBJ databases">
        <title>The Genome Sequence of Acinetobacter rudis CIP 110305.</title>
        <authorList>
            <consortium name="The Broad Institute Genome Sequencing Platform"/>
            <consortium name="The Broad Institute Genome Sequencing Center for Infectious Disease"/>
            <person name="Cerqueira G."/>
            <person name="Feldgarden M."/>
            <person name="Courvalin P."/>
            <person name="Perichon B."/>
            <person name="Grillot-Courvalin C."/>
            <person name="Clermont D."/>
            <person name="Rocha E."/>
            <person name="Yoon E.-J."/>
            <person name="Nemec A."/>
            <person name="Young S.K."/>
            <person name="Zeng Q."/>
            <person name="Gargeya S."/>
            <person name="Fitzgerald M."/>
            <person name="Abouelleil A."/>
            <person name="Alvarado L."/>
            <person name="Berlin A.M."/>
            <person name="Chapman S.B."/>
            <person name="Dewar J."/>
            <person name="Goldberg J."/>
            <person name="Griggs A."/>
            <person name="Gujja S."/>
            <person name="Hansen M."/>
            <person name="Howarth C."/>
            <person name="Imamovic A."/>
            <person name="Larimer J."/>
            <person name="McCowan C."/>
            <person name="Murphy C."/>
            <person name="Pearson M."/>
            <person name="Priest M."/>
            <person name="Roberts A."/>
            <person name="Saif S."/>
            <person name="Shea T."/>
            <person name="Sykes S."/>
            <person name="Wortman J."/>
            <person name="Nusbaum C."/>
            <person name="Birren B."/>
        </authorList>
    </citation>
    <scope>NUCLEOTIDE SEQUENCE [LARGE SCALE GENOMIC DNA]</scope>
    <source>
        <strain evidence="9 10">CIP 110305</strain>
    </source>
</reference>
<feature type="transmembrane region" description="Helical" evidence="8">
    <location>
        <begin position="857"/>
        <end position="876"/>
    </location>
</feature>
<keyword evidence="2" id="KW-0813">Transport</keyword>
<evidence type="ECO:0000256" key="1">
    <source>
        <dbReference type="ARBA" id="ARBA00004429"/>
    </source>
</evidence>
<dbReference type="STRING" id="632955.GCA_000829675_03465"/>
<dbReference type="InterPro" id="IPR027463">
    <property type="entry name" value="AcrB_DN_DC_subdom"/>
</dbReference>
<gene>
    <name evidence="9" type="ORF">F945_01624</name>
</gene>
<feature type="transmembrane region" description="Helical" evidence="8">
    <location>
        <begin position="956"/>
        <end position="975"/>
    </location>
</feature>
<dbReference type="InterPro" id="IPR001036">
    <property type="entry name" value="Acrflvin-R"/>
</dbReference>
<dbReference type="GO" id="GO:0005886">
    <property type="term" value="C:plasma membrane"/>
    <property type="evidence" value="ECO:0007669"/>
    <property type="project" value="UniProtKB-SubCell"/>
</dbReference>
<proteinExistence type="predicted"/>
<feature type="transmembrane region" description="Helical" evidence="8">
    <location>
        <begin position="987"/>
        <end position="1013"/>
    </location>
</feature>
<accession>S3N3D6</accession>
<keyword evidence="7 8" id="KW-0472">Membrane</keyword>
<dbReference type="GO" id="GO:0042910">
    <property type="term" value="F:xenobiotic transmembrane transporter activity"/>
    <property type="evidence" value="ECO:0007669"/>
    <property type="project" value="TreeGrafter"/>
</dbReference>
<dbReference type="SUPFAM" id="SSF82714">
    <property type="entry name" value="Multidrug efflux transporter AcrB TolC docking domain, DN and DC subdomains"/>
    <property type="match status" value="2"/>
</dbReference>
<evidence type="ECO:0000256" key="4">
    <source>
        <dbReference type="ARBA" id="ARBA00022519"/>
    </source>
</evidence>
<dbReference type="PANTHER" id="PTHR32063">
    <property type="match status" value="1"/>
</dbReference>
<evidence type="ECO:0000313" key="9">
    <source>
        <dbReference type="EMBL" id="EPF74257.1"/>
    </source>
</evidence>
<dbReference type="FunFam" id="1.20.1640.10:FF:000001">
    <property type="entry name" value="Efflux pump membrane transporter"/>
    <property type="match status" value="1"/>
</dbReference>
<evidence type="ECO:0000256" key="5">
    <source>
        <dbReference type="ARBA" id="ARBA00022692"/>
    </source>
</evidence>
<evidence type="ECO:0000256" key="3">
    <source>
        <dbReference type="ARBA" id="ARBA00022475"/>
    </source>
</evidence>
<evidence type="ECO:0000256" key="7">
    <source>
        <dbReference type="ARBA" id="ARBA00023136"/>
    </source>
</evidence>
<evidence type="ECO:0000313" key="10">
    <source>
        <dbReference type="Proteomes" id="UP000014568"/>
    </source>
</evidence>
<dbReference type="Gene3D" id="3.30.70.1440">
    <property type="entry name" value="Multidrug efflux transporter AcrB pore domain"/>
    <property type="match status" value="1"/>
</dbReference>
<feature type="transmembrane region" description="Helical" evidence="8">
    <location>
        <begin position="530"/>
        <end position="549"/>
    </location>
</feature>
<dbReference type="PRINTS" id="PR00702">
    <property type="entry name" value="ACRIFLAVINRP"/>
</dbReference>
<dbReference type="Proteomes" id="UP000014568">
    <property type="component" value="Unassembled WGS sequence"/>
</dbReference>
<keyword evidence="4" id="KW-0997">Cell inner membrane</keyword>
<feature type="transmembrane region" description="Helical" evidence="8">
    <location>
        <begin position="338"/>
        <end position="353"/>
    </location>
</feature>
<dbReference type="EMBL" id="ATGI01000021">
    <property type="protein sequence ID" value="EPF74257.1"/>
    <property type="molecule type" value="Genomic_DNA"/>
</dbReference>
<comment type="subcellular location">
    <subcellularLocation>
        <location evidence="1">Cell inner membrane</location>
        <topology evidence="1">Multi-pass membrane protein</topology>
    </subcellularLocation>
</comment>
<sequence>MNISAFFIKRPVATVLLTLALLCSGLLAWRLLPVAALPQVDYPIIQVYTAQAGANPDTVQRTITAPLERELGKIPGLRQLSSLSSTGSSVLTLQFELQADLGVVEQEVQSALTSAQSHLPRDLATPPIYRKVNPADAPVMTLAVSSESLDLANIYDLVDTRVAQKLSQLSGVGMVSLAGGQRPAMRVQLNPTALAAHQLDAEIVRQVIQSSNANQPKGSFDGEYRSTMLDANDQLHRIEDYENLILRWQGNAAIRLKDVAKVSQSSENRYMAAWADGKPAILIQIQRQPSANVIQVADQVKAILPELQKNLPESVNIRVLTDRTESIRSSVKDVQKELLFAICLVVMVTFLFLKSLSGTLIPSIAVPLSIVGTLLLMYALGFSINNLTLMALTIATGFVVDDAIVMLENISRHREAGESMLQAALKGSKEIGFTLISLTVSLIAVLIPLLFMGDVVGRLFHEFALTLAAAIALSLLVSLTLTPMMCAYLLKKTPDQLAQNKHNAWSKWNLDRLIEHYAKALRWMLARQKLGLFLMLSSLVLSGCLYYWIPKGFFPVQDSGVIQVITQAPDDISFQAMSQRQQRVAEQILTDPAVESLSSYIGVDASQAKLSSGRILVNLKAHDRREDIASVMIRLQQQAQSISGIQVWMQPLQELTLEDKVSRTQYQLSLTAPNHELLNHWSSQVVEALSRQSALEQVSAEGAGQALQAYIEVNRDLAAAAGLSLDQISTALHNLYAQRQIATRYTQANQYQIVLEFDPALQQGLDSLKGIYIHNASGQAILLSTVAKISVAPAAIMLQQQDQFPAQTLSFNLAPGVALDDALKAIKQVEQQLELPATVQLHLQGAAAAFENSMAQMFWLILAAIITMYIVLGVLYESFIHPLTILSTLPSAAIGALLALYWVDHPLDMIALIGIILLIGLVKKNGIMMVDFALAAQRTQGLSPEQAVYQAALMRFRPILMTTLAALVGAIPLMLATGASAELRQPLGLVMVGGLLVSQVLTLFTTPVVYLFFDRYQQQSTHAEALQDDSGAAL</sequence>
<feature type="transmembrane region" description="Helical" evidence="8">
    <location>
        <begin position="883"/>
        <end position="903"/>
    </location>
</feature>
<dbReference type="AlphaFoldDB" id="S3N3D6"/>
<keyword evidence="5 8" id="KW-0812">Transmembrane</keyword>
<dbReference type="HOGENOM" id="CLU_002755_1_2_6"/>
<keyword evidence="6 8" id="KW-1133">Transmembrane helix</keyword>
<evidence type="ECO:0000256" key="6">
    <source>
        <dbReference type="ARBA" id="ARBA00022989"/>
    </source>
</evidence>
<protein>
    <submittedName>
        <fullName evidence="9">RND superfamily, multidrug transporter MdtB</fullName>
    </submittedName>
</protein>
<feature type="transmembrane region" description="Helical" evidence="8">
    <location>
        <begin position="909"/>
        <end position="935"/>
    </location>
</feature>